<comment type="similarity">
    <text evidence="2">Belongs to the methyltransferase superfamily. L-isoaspartyl/D-aspartyl protein methyltransferase family.</text>
</comment>
<reference evidence="8" key="1">
    <citation type="journal article" date="2014" name="Front. Microbiol.">
        <title>High frequency of phylogenetically diverse reductive dehalogenase-homologous genes in deep subseafloor sedimentary metagenomes.</title>
        <authorList>
            <person name="Kawai M."/>
            <person name="Futagami T."/>
            <person name="Toyoda A."/>
            <person name="Takaki Y."/>
            <person name="Nishi S."/>
            <person name="Hori S."/>
            <person name="Arai W."/>
            <person name="Tsubouchi T."/>
            <person name="Morono Y."/>
            <person name="Uchiyama I."/>
            <person name="Ito T."/>
            <person name="Fujiyama A."/>
            <person name="Inagaki F."/>
            <person name="Takami H."/>
        </authorList>
    </citation>
    <scope>NUCLEOTIDE SEQUENCE</scope>
    <source>
        <strain evidence="8">Expedition CK06-06</strain>
    </source>
</reference>
<organism evidence="8">
    <name type="scientific">marine sediment metagenome</name>
    <dbReference type="NCBI Taxonomy" id="412755"/>
    <lineage>
        <taxon>unclassified sequences</taxon>
        <taxon>metagenomes</taxon>
        <taxon>ecological metagenomes</taxon>
    </lineage>
</organism>
<dbReference type="PANTHER" id="PTHR11579">
    <property type="entry name" value="PROTEIN-L-ISOASPARTATE O-METHYLTRANSFERASE"/>
    <property type="match status" value="1"/>
</dbReference>
<sequence>GYQAAVLSEIVKEVYTVEIITYLHQKSNKILSSYSNVATSNHDGYYGWEEYAPFDRIIVTAAPDHIPQPLVEQLTDEGIMVLPVGPPGWNQVLWKLEKKDGKVITTKITDVVFVPLTREIK</sequence>
<evidence type="ECO:0000256" key="4">
    <source>
        <dbReference type="ARBA" id="ARBA00022490"/>
    </source>
</evidence>
<evidence type="ECO:0000256" key="6">
    <source>
        <dbReference type="ARBA" id="ARBA00022679"/>
    </source>
</evidence>
<evidence type="ECO:0000256" key="5">
    <source>
        <dbReference type="ARBA" id="ARBA00022603"/>
    </source>
</evidence>
<dbReference type="Gene3D" id="3.40.50.150">
    <property type="entry name" value="Vaccinia Virus protein VP39"/>
    <property type="match status" value="1"/>
</dbReference>
<evidence type="ECO:0000313" key="8">
    <source>
        <dbReference type="EMBL" id="GAG56066.1"/>
    </source>
</evidence>
<keyword evidence="5" id="KW-0489">Methyltransferase</keyword>
<dbReference type="AlphaFoldDB" id="X1A784"/>
<evidence type="ECO:0000256" key="2">
    <source>
        <dbReference type="ARBA" id="ARBA00005369"/>
    </source>
</evidence>
<dbReference type="GO" id="GO:0032259">
    <property type="term" value="P:methylation"/>
    <property type="evidence" value="ECO:0007669"/>
    <property type="project" value="UniProtKB-KW"/>
</dbReference>
<dbReference type="GO" id="GO:0005737">
    <property type="term" value="C:cytoplasm"/>
    <property type="evidence" value="ECO:0007669"/>
    <property type="project" value="UniProtKB-SubCell"/>
</dbReference>
<evidence type="ECO:0000256" key="1">
    <source>
        <dbReference type="ARBA" id="ARBA00004496"/>
    </source>
</evidence>
<dbReference type="SUPFAM" id="SSF53335">
    <property type="entry name" value="S-adenosyl-L-methionine-dependent methyltransferases"/>
    <property type="match status" value="1"/>
</dbReference>
<dbReference type="PANTHER" id="PTHR11579:SF0">
    <property type="entry name" value="PROTEIN-L-ISOASPARTATE(D-ASPARTATE) O-METHYLTRANSFERASE"/>
    <property type="match status" value="1"/>
</dbReference>
<dbReference type="GO" id="GO:0004719">
    <property type="term" value="F:protein-L-isoaspartate (D-aspartate) O-methyltransferase activity"/>
    <property type="evidence" value="ECO:0007669"/>
    <property type="project" value="UniProtKB-EC"/>
</dbReference>
<comment type="subcellular location">
    <subcellularLocation>
        <location evidence="1">Cytoplasm</location>
    </subcellularLocation>
</comment>
<keyword evidence="4" id="KW-0963">Cytoplasm</keyword>
<protein>
    <recommendedName>
        <fullName evidence="3">protein-L-isoaspartate(D-aspartate) O-methyltransferase</fullName>
        <ecNumber evidence="3">2.1.1.77</ecNumber>
    </recommendedName>
</protein>
<evidence type="ECO:0000256" key="3">
    <source>
        <dbReference type="ARBA" id="ARBA00011890"/>
    </source>
</evidence>
<feature type="non-terminal residue" evidence="8">
    <location>
        <position position="1"/>
    </location>
</feature>
<dbReference type="EC" id="2.1.1.77" evidence="3"/>
<dbReference type="InterPro" id="IPR029063">
    <property type="entry name" value="SAM-dependent_MTases_sf"/>
</dbReference>
<dbReference type="Pfam" id="PF01135">
    <property type="entry name" value="PCMT"/>
    <property type="match status" value="1"/>
</dbReference>
<dbReference type="InterPro" id="IPR000682">
    <property type="entry name" value="PCMT"/>
</dbReference>
<accession>X1A784</accession>
<keyword evidence="6" id="KW-0808">Transferase</keyword>
<proteinExistence type="inferred from homology"/>
<comment type="caution">
    <text evidence="8">The sequence shown here is derived from an EMBL/GenBank/DDBJ whole genome shotgun (WGS) entry which is preliminary data.</text>
</comment>
<keyword evidence="7" id="KW-0949">S-adenosyl-L-methionine</keyword>
<name>X1A784_9ZZZZ</name>
<gene>
    <name evidence="8" type="ORF">S01H4_09404</name>
</gene>
<dbReference type="EMBL" id="BART01003391">
    <property type="protein sequence ID" value="GAG56066.1"/>
    <property type="molecule type" value="Genomic_DNA"/>
</dbReference>
<evidence type="ECO:0000256" key="7">
    <source>
        <dbReference type="ARBA" id="ARBA00022691"/>
    </source>
</evidence>